<protein>
    <recommendedName>
        <fullName evidence="5">Integral membrane protein</fullName>
    </recommendedName>
</protein>
<feature type="transmembrane region" description="Helical" evidence="2">
    <location>
        <begin position="139"/>
        <end position="156"/>
    </location>
</feature>
<evidence type="ECO:0000313" key="4">
    <source>
        <dbReference type="Proteomes" id="UP000828924"/>
    </source>
</evidence>
<feature type="region of interest" description="Disordered" evidence="1">
    <location>
        <begin position="163"/>
        <end position="187"/>
    </location>
</feature>
<evidence type="ECO:0008006" key="5">
    <source>
        <dbReference type="Google" id="ProtNLM"/>
    </source>
</evidence>
<sequence length="187" mass="19672">MIGIGLAAVLTIALAQGSWQWFATYIGATLLAVILAFYRRPAWTPGVRSAYMRALVAYSLVVGLCVAIALAPVLQRWAWLFPMPGARSGCHELGRYEAVRSRAALADLAGRDGAALAYAQQAHSGKAVADCLATTTTEWLPLYAGGAAVLVGAGAWSRDRARARKGLRPMSSSPGPAVAGTRQDGMK</sequence>
<name>A0ABY3X1T4_9ACTN</name>
<evidence type="ECO:0000256" key="2">
    <source>
        <dbReference type="SAM" id="Phobius"/>
    </source>
</evidence>
<keyword evidence="2" id="KW-0812">Transmembrane</keyword>
<keyword evidence="4" id="KW-1185">Reference proteome</keyword>
<keyword evidence="2" id="KW-1133">Transmembrane helix</keyword>
<gene>
    <name evidence="3" type="ORF">J4032_26165</name>
</gene>
<accession>A0ABY3X1T4</accession>
<dbReference type="Proteomes" id="UP000828924">
    <property type="component" value="Chromosome"/>
</dbReference>
<reference evidence="3 4" key="1">
    <citation type="submission" date="2021-03" db="EMBL/GenBank/DDBJ databases">
        <title>Complete genome of Streptomyces formicae strain 1H-GS9 (DSM 100524).</title>
        <authorList>
            <person name="Atanasov K.E."/>
            <person name="Altabella T."/>
            <person name="Ferrer A."/>
        </authorList>
    </citation>
    <scope>NUCLEOTIDE SEQUENCE [LARGE SCALE GENOMIC DNA]</scope>
    <source>
        <strain evidence="3 4">1H-GS9</strain>
    </source>
</reference>
<proteinExistence type="predicted"/>
<evidence type="ECO:0000256" key="1">
    <source>
        <dbReference type="SAM" id="MobiDB-lite"/>
    </source>
</evidence>
<evidence type="ECO:0000313" key="3">
    <source>
        <dbReference type="EMBL" id="UNM16731.1"/>
    </source>
</evidence>
<feature type="transmembrane region" description="Helical" evidence="2">
    <location>
        <begin position="55"/>
        <end position="74"/>
    </location>
</feature>
<dbReference type="EMBL" id="CP071872">
    <property type="protein sequence ID" value="UNM16731.1"/>
    <property type="molecule type" value="Genomic_DNA"/>
</dbReference>
<feature type="transmembrane region" description="Helical" evidence="2">
    <location>
        <begin position="25"/>
        <end position="43"/>
    </location>
</feature>
<organism evidence="3 4">
    <name type="scientific">Streptomyces formicae</name>
    <dbReference type="NCBI Taxonomy" id="1616117"/>
    <lineage>
        <taxon>Bacteria</taxon>
        <taxon>Bacillati</taxon>
        <taxon>Actinomycetota</taxon>
        <taxon>Actinomycetes</taxon>
        <taxon>Kitasatosporales</taxon>
        <taxon>Streptomycetaceae</taxon>
        <taxon>Streptomyces</taxon>
    </lineage>
</organism>
<keyword evidence="2" id="KW-0472">Membrane</keyword>